<protein>
    <submittedName>
        <fullName evidence="3">Uncharacterized protein</fullName>
    </submittedName>
</protein>
<sequence length="136" mass="14706">MPVTDERKWHERTSTLAGASLAALAAIALIVWGALFVARQFNQPQQAPTEFVTPTFSDRSTSSATTTTETITSTSPPATTDINDPDATSSSTTSSTTSSTSPTQGPQTRHRSTESSDDQTTTRRRPRLNETRTLYP</sequence>
<proteinExistence type="predicted"/>
<dbReference type="STRING" id="258533.BN977_04082"/>
<feature type="compositionally biased region" description="Low complexity" evidence="1">
    <location>
        <begin position="60"/>
        <end position="80"/>
    </location>
</feature>
<feature type="compositionally biased region" description="Low complexity" evidence="1">
    <location>
        <begin position="88"/>
        <end position="101"/>
    </location>
</feature>
<feature type="transmembrane region" description="Helical" evidence="2">
    <location>
        <begin position="16"/>
        <end position="38"/>
    </location>
</feature>
<keyword evidence="2" id="KW-1133">Transmembrane helix</keyword>
<keyword evidence="2" id="KW-0812">Transmembrane</keyword>
<dbReference type="Proteomes" id="UP000028870">
    <property type="component" value="Unassembled WGS sequence"/>
</dbReference>
<feature type="region of interest" description="Disordered" evidence="1">
    <location>
        <begin position="45"/>
        <end position="136"/>
    </location>
</feature>
<dbReference type="AlphaFoldDB" id="W9B385"/>
<gene>
    <name evidence="3" type="ORF">BN977_04082</name>
</gene>
<keyword evidence="2" id="KW-0472">Membrane</keyword>
<evidence type="ECO:0000313" key="4">
    <source>
        <dbReference type="Proteomes" id="UP000028870"/>
    </source>
</evidence>
<accession>W9B385</accession>
<comment type="caution">
    <text evidence="3">The sequence shown here is derived from an EMBL/GenBank/DDBJ whole genome shotgun (WGS) entry which is preliminary data.</text>
</comment>
<reference evidence="3" key="1">
    <citation type="submission" date="2014-03" db="EMBL/GenBank/DDBJ databases">
        <title>Draft Genome Sequence of Mycobacterium cosmeticum DSM 44829.</title>
        <authorList>
            <person name="Croce O."/>
            <person name="Robert C."/>
            <person name="Raoult D."/>
            <person name="Drancourt M."/>
        </authorList>
    </citation>
    <scope>NUCLEOTIDE SEQUENCE [LARGE SCALE GENOMIC DNA]</scope>
    <source>
        <strain evidence="3">DSM 44829</strain>
    </source>
</reference>
<evidence type="ECO:0000313" key="3">
    <source>
        <dbReference type="EMBL" id="CDO09261.1"/>
    </source>
</evidence>
<reference evidence="3" key="2">
    <citation type="submission" date="2014-03" db="EMBL/GenBank/DDBJ databases">
        <authorList>
            <person name="Urmite Genomes"/>
        </authorList>
    </citation>
    <scope>NUCLEOTIDE SEQUENCE</scope>
    <source>
        <strain evidence="3">DSM 44829</strain>
    </source>
</reference>
<feature type="compositionally biased region" description="Polar residues" evidence="1">
    <location>
        <begin position="45"/>
        <end position="59"/>
    </location>
</feature>
<name>W9B385_MYCCO</name>
<evidence type="ECO:0000256" key="1">
    <source>
        <dbReference type="SAM" id="MobiDB-lite"/>
    </source>
</evidence>
<dbReference type="EMBL" id="CCBB010000003">
    <property type="protein sequence ID" value="CDO09261.1"/>
    <property type="molecule type" value="Genomic_DNA"/>
</dbReference>
<dbReference type="eggNOG" id="ENOG503292S">
    <property type="taxonomic scope" value="Bacteria"/>
</dbReference>
<evidence type="ECO:0000256" key="2">
    <source>
        <dbReference type="SAM" id="Phobius"/>
    </source>
</evidence>
<keyword evidence="4" id="KW-1185">Reference proteome</keyword>
<organism evidence="3 4">
    <name type="scientific">Mycolicibacterium cosmeticum</name>
    <dbReference type="NCBI Taxonomy" id="258533"/>
    <lineage>
        <taxon>Bacteria</taxon>
        <taxon>Bacillati</taxon>
        <taxon>Actinomycetota</taxon>
        <taxon>Actinomycetes</taxon>
        <taxon>Mycobacteriales</taxon>
        <taxon>Mycobacteriaceae</taxon>
        <taxon>Mycolicibacterium</taxon>
    </lineage>
</organism>